<comment type="caution">
    <text evidence="1">The sequence shown here is derived from an EMBL/GenBank/DDBJ whole genome shotgun (WGS) entry which is preliminary data.</text>
</comment>
<dbReference type="AlphaFoldDB" id="A0A158IU35"/>
<dbReference type="STRING" id="326474.AWB65_05360"/>
<reference evidence="1" key="1">
    <citation type="submission" date="2016-01" db="EMBL/GenBank/DDBJ databases">
        <authorList>
            <person name="Peeters C."/>
        </authorList>
    </citation>
    <scope>NUCLEOTIDE SEQUENCE [LARGE SCALE GENOMIC DNA]</scope>
    <source>
        <strain evidence="1">LMG 22934</strain>
    </source>
</reference>
<sequence>MAIPPLNNIGLLPPGVHACNLDEIPTWFEGDLLRHRIWMGLAQVLPQMRAPFTTHAVPQGRLILGGSFFSDKPNPADIEATVVLDASHPPTLMGRFVELFYTSHSQWKDEHLVDFYPTFPGQNDFSAFFQYVGVKTANAKGLQPNDLRGVVGLSIW</sequence>
<gene>
    <name evidence="1" type="ORF">AWB65_05360</name>
</gene>
<dbReference type="Pfam" id="PF22014">
    <property type="entry name" value="DUF6932"/>
    <property type="match status" value="1"/>
</dbReference>
<name>A0A158IU35_9BURK</name>
<keyword evidence="2" id="KW-1185">Reference proteome</keyword>
<accession>A0A158IU35</accession>
<dbReference type="InterPro" id="IPR053860">
    <property type="entry name" value="DUF6932"/>
</dbReference>
<proteinExistence type="predicted"/>
<evidence type="ECO:0000313" key="2">
    <source>
        <dbReference type="Proteomes" id="UP000054977"/>
    </source>
</evidence>
<dbReference type="EMBL" id="FCNW02000043">
    <property type="protein sequence ID" value="SAL59679.1"/>
    <property type="molecule type" value="Genomic_DNA"/>
</dbReference>
<dbReference type="Proteomes" id="UP000054977">
    <property type="component" value="Unassembled WGS sequence"/>
</dbReference>
<organism evidence="1 2">
    <name type="scientific">Caballeronia humi</name>
    <dbReference type="NCBI Taxonomy" id="326474"/>
    <lineage>
        <taxon>Bacteria</taxon>
        <taxon>Pseudomonadati</taxon>
        <taxon>Pseudomonadota</taxon>
        <taxon>Betaproteobacteria</taxon>
        <taxon>Burkholderiales</taxon>
        <taxon>Burkholderiaceae</taxon>
        <taxon>Caballeronia</taxon>
    </lineage>
</organism>
<evidence type="ECO:0000313" key="1">
    <source>
        <dbReference type="EMBL" id="SAL59679.1"/>
    </source>
</evidence>
<protein>
    <submittedName>
        <fullName evidence="1">Uncharacterized protein</fullName>
    </submittedName>
</protein>